<keyword evidence="5 11" id="KW-0597">Phosphoprotein</keyword>
<evidence type="ECO:0000256" key="12">
    <source>
        <dbReference type="SAM" id="MobiDB-lite"/>
    </source>
</evidence>
<accession>A0A6N9PX37</accession>
<dbReference type="InterPro" id="IPR004105">
    <property type="entry name" value="CheA-like_dim"/>
</dbReference>
<evidence type="ECO:0000259" key="15">
    <source>
        <dbReference type="PROSITE" id="PS50894"/>
    </source>
</evidence>
<dbReference type="GO" id="GO:0005737">
    <property type="term" value="C:cytoplasm"/>
    <property type="evidence" value="ECO:0007669"/>
    <property type="project" value="InterPro"/>
</dbReference>
<keyword evidence="6" id="KW-0808">Transferase</keyword>
<reference evidence="16 17" key="1">
    <citation type="submission" date="2019-01" db="EMBL/GenBank/DDBJ databases">
        <title>Chengkuizengella sp. nov., isolated from deep-sea sediment of East Pacific Ocean.</title>
        <authorList>
            <person name="Yang J."/>
            <person name="Lai Q."/>
            <person name="Shao Z."/>
        </authorList>
    </citation>
    <scope>NUCLEOTIDE SEQUENCE [LARGE SCALE GENOMIC DNA]</scope>
    <source>
        <strain evidence="16 17">YPA3-1-1</strain>
    </source>
</reference>
<gene>
    <name evidence="16" type="ORF">ERL59_00170</name>
</gene>
<comment type="catalytic activity">
    <reaction evidence="1">
        <text>ATP + protein L-histidine = ADP + protein N-phospho-L-histidine.</text>
        <dbReference type="EC" id="2.7.13.3"/>
    </reaction>
</comment>
<dbReference type="InterPro" id="IPR008207">
    <property type="entry name" value="Sig_transdc_His_kin_Hpt_dom"/>
</dbReference>
<feature type="region of interest" description="Disordered" evidence="12">
    <location>
        <begin position="258"/>
        <end position="379"/>
    </location>
</feature>
<dbReference type="GO" id="GO:0000155">
    <property type="term" value="F:phosphorelay sensor kinase activity"/>
    <property type="evidence" value="ECO:0007669"/>
    <property type="project" value="InterPro"/>
</dbReference>
<keyword evidence="7" id="KW-0547">Nucleotide-binding</keyword>
<dbReference type="SUPFAM" id="SSF50341">
    <property type="entry name" value="CheW-like"/>
    <property type="match status" value="1"/>
</dbReference>
<evidence type="ECO:0000256" key="2">
    <source>
        <dbReference type="ARBA" id="ARBA00012438"/>
    </source>
</evidence>
<comment type="caution">
    <text evidence="16">The sequence shown here is derived from an EMBL/GenBank/DDBJ whole genome shotgun (WGS) entry which is preliminary data.</text>
</comment>
<dbReference type="InterPro" id="IPR002545">
    <property type="entry name" value="CheW-lke_dom"/>
</dbReference>
<feature type="domain" description="Histidine kinase" evidence="13">
    <location>
        <begin position="417"/>
        <end position="627"/>
    </location>
</feature>
<name>A0A6N9PX37_9BACL</name>
<dbReference type="PANTHER" id="PTHR43395:SF1">
    <property type="entry name" value="CHEMOTAXIS PROTEIN CHEA"/>
    <property type="match status" value="1"/>
</dbReference>
<keyword evidence="10" id="KW-0902">Two-component regulatory system</keyword>
<dbReference type="RefSeq" id="WP_160643267.1">
    <property type="nucleotide sequence ID" value="NZ_SIJB01000001.1"/>
</dbReference>
<dbReference type="SMART" id="SM00387">
    <property type="entry name" value="HATPase_c"/>
    <property type="match status" value="1"/>
</dbReference>
<evidence type="ECO:0000313" key="16">
    <source>
        <dbReference type="EMBL" id="NBI27382.1"/>
    </source>
</evidence>
<dbReference type="Gene3D" id="1.10.287.560">
    <property type="entry name" value="Histidine kinase CheA-like, homodimeric domain"/>
    <property type="match status" value="1"/>
</dbReference>
<evidence type="ECO:0000259" key="13">
    <source>
        <dbReference type="PROSITE" id="PS50109"/>
    </source>
</evidence>
<feature type="domain" description="HPt" evidence="15">
    <location>
        <begin position="1"/>
        <end position="103"/>
    </location>
</feature>
<dbReference type="GO" id="GO:0005524">
    <property type="term" value="F:ATP binding"/>
    <property type="evidence" value="ECO:0007669"/>
    <property type="project" value="UniProtKB-KW"/>
</dbReference>
<dbReference type="Gene3D" id="3.30.70.1110">
    <property type="entry name" value="Histidine kinase CheA-like, P2 response regulator-binding domain"/>
    <property type="match status" value="1"/>
</dbReference>
<evidence type="ECO:0000256" key="9">
    <source>
        <dbReference type="ARBA" id="ARBA00022840"/>
    </source>
</evidence>
<dbReference type="InterPro" id="IPR005467">
    <property type="entry name" value="His_kinase_dom"/>
</dbReference>
<sequence length="758" mass="86452">MSSDQYLNMFIDEAKEHLQHLNDNVMKLENAPDNLELVQEIFRSAHTLKGMSATMGYDDLSSLTHEMENVLDLVRNRKIQMSTFIFDVLFNSLDILEMMLSDIFEGGTGKADVTDIVSALHMIVVKNIEEAHNIEINQGTENTAAELDEHQYSVLQRSLESKQVFYIKINIDEGCLLKVARVFMVTSTLERNGEIVKITPSTDDIEQELINNELLLYFISDVDEKTLKHEILNISEINSIQIDVVDHHFLEEHFVDMQQNKTENEEKMNEPKKQKKLEKQPESHSEPEKQQVSEKQPEKHSEPEKQQVSEKQPGSHFEPEKQKQPEKHPEKQHVSQKQPEKHSQPKKEREFKKKNETENKLKPKKQRVPDKKSVKTSSNRTIRVDIDKLDTLMNLFSELLIDRVRLDVLSSEIDRIDLTETVEHMSRVSGDIQNIVLNLRMMPVESVFNRFPRMVRDLAKSLNKEVELMISGADTELDRNVIDEIGDPLVHLLRNALDHGIETPEERIKSGKSEKGILYLSAYHSGNQVFIEIEEDGRGIDKEKVTNIALKKEIISKDESQTMTEEQIHQLIFSPGFSTADKVSDISGRGVGLDVVKTKINSLGGQIHIDSKIGEGTKFSVQLPLTLSIIPAMLVRQGEEKYAIPLTSILETDILQKQDIKIVHNINMIEYREKLIPILFFKNIYDIPGSYDPAEYNIVILQKGDEKLAVVVDEFIGQQEIVLKSLGNYLTNIFAISGATILGDGQVALIVDPNALFK</sequence>
<feature type="compositionally biased region" description="Basic and acidic residues" evidence="12">
    <location>
        <begin position="262"/>
        <end position="308"/>
    </location>
</feature>
<dbReference type="InterPro" id="IPR037052">
    <property type="entry name" value="CheA-like_P2_sf"/>
</dbReference>
<dbReference type="InterPro" id="IPR036097">
    <property type="entry name" value="HisK_dim/P_sf"/>
</dbReference>
<keyword evidence="8" id="KW-0418">Kinase</keyword>
<dbReference type="Gene3D" id="1.20.120.160">
    <property type="entry name" value="HPT domain"/>
    <property type="match status" value="1"/>
</dbReference>
<dbReference type="FunFam" id="2.30.30.40:FF:000048">
    <property type="entry name" value="Chemotaxis protein CheA, putative"/>
    <property type="match status" value="1"/>
</dbReference>
<dbReference type="GO" id="GO:0006935">
    <property type="term" value="P:chemotaxis"/>
    <property type="evidence" value="ECO:0007669"/>
    <property type="project" value="UniProtKB-KW"/>
</dbReference>
<dbReference type="Pfam" id="PF02895">
    <property type="entry name" value="H-kinase_dim"/>
    <property type="match status" value="1"/>
</dbReference>
<dbReference type="EMBL" id="SIJB01000001">
    <property type="protein sequence ID" value="NBI27382.1"/>
    <property type="molecule type" value="Genomic_DNA"/>
</dbReference>
<dbReference type="PRINTS" id="PR00344">
    <property type="entry name" value="BCTRLSENSOR"/>
</dbReference>
<keyword evidence="4" id="KW-0145">Chemotaxis</keyword>
<dbReference type="AlphaFoldDB" id="A0A6N9PX37"/>
<dbReference type="Pfam" id="PF02518">
    <property type="entry name" value="HATPase_c"/>
    <property type="match status" value="1"/>
</dbReference>
<dbReference type="EC" id="2.7.13.3" evidence="2"/>
<dbReference type="InterPro" id="IPR036890">
    <property type="entry name" value="HATPase_C_sf"/>
</dbReference>
<protein>
    <recommendedName>
        <fullName evidence="3">Chemotaxis protein CheA</fullName>
        <ecNumber evidence="2">2.7.13.3</ecNumber>
    </recommendedName>
</protein>
<dbReference type="Pfam" id="PF07194">
    <property type="entry name" value="P2"/>
    <property type="match status" value="1"/>
</dbReference>
<feature type="domain" description="CheW-like" evidence="14">
    <location>
        <begin position="629"/>
        <end position="758"/>
    </location>
</feature>
<dbReference type="PANTHER" id="PTHR43395">
    <property type="entry name" value="SENSOR HISTIDINE KINASE CHEA"/>
    <property type="match status" value="1"/>
</dbReference>
<dbReference type="InterPro" id="IPR037006">
    <property type="entry name" value="CheA-like_homodim_sf"/>
</dbReference>
<dbReference type="Pfam" id="PF01584">
    <property type="entry name" value="CheW"/>
    <property type="match status" value="1"/>
</dbReference>
<dbReference type="SUPFAM" id="SSF55052">
    <property type="entry name" value="CheY-binding domain of CheA"/>
    <property type="match status" value="1"/>
</dbReference>
<evidence type="ECO:0000256" key="7">
    <source>
        <dbReference type="ARBA" id="ARBA00022741"/>
    </source>
</evidence>
<dbReference type="SMART" id="SM01231">
    <property type="entry name" value="H-kinase_dim"/>
    <property type="match status" value="1"/>
</dbReference>
<dbReference type="CDD" id="cd00731">
    <property type="entry name" value="CheA_reg"/>
    <property type="match status" value="1"/>
</dbReference>
<keyword evidence="17" id="KW-1185">Reference proteome</keyword>
<dbReference type="InterPro" id="IPR003594">
    <property type="entry name" value="HATPase_dom"/>
</dbReference>
<dbReference type="SMART" id="SM00260">
    <property type="entry name" value="CheW"/>
    <property type="match status" value="1"/>
</dbReference>
<dbReference type="OrthoDB" id="9803176at2"/>
<dbReference type="CDD" id="cd00088">
    <property type="entry name" value="HPT"/>
    <property type="match status" value="1"/>
</dbReference>
<dbReference type="InterPro" id="IPR051315">
    <property type="entry name" value="Bact_Chemotaxis_CheA"/>
</dbReference>
<dbReference type="PROSITE" id="PS50851">
    <property type="entry name" value="CHEW"/>
    <property type="match status" value="1"/>
</dbReference>
<proteinExistence type="predicted"/>
<evidence type="ECO:0000259" key="14">
    <source>
        <dbReference type="PROSITE" id="PS50851"/>
    </source>
</evidence>
<evidence type="ECO:0000256" key="4">
    <source>
        <dbReference type="ARBA" id="ARBA00022500"/>
    </source>
</evidence>
<dbReference type="InterPro" id="IPR004358">
    <property type="entry name" value="Sig_transdc_His_kin-like_C"/>
</dbReference>
<dbReference type="InterPro" id="IPR035891">
    <property type="entry name" value="CheY-binding_CheA"/>
</dbReference>
<keyword evidence="9" id="KW-0067">ATP-binding</keyword>
<evidence type="ECO:0000256" key="3">
    <source>
        <dbReference type="ARBA" id="ARBA00021495"/>
    </source>
</evidence>
<feature type="compositionally biased region" description="Basic and acidic residues" evidence="12">
    <location>
        <begin position="317"/>
        <end position="373"/>
    </location>
</feature>
<evidence type="ECO:0000256" key="6">
    <source>
        <dbReference type="ARBA" id="ARBA00022679"/>
    </source>
</evidence>
<dbReference type="CDD" id="cd16916">
    <property type="entry name" value="HATPase_CheA-like"/>
    <property type="match status" value="1"/>
</dbReference>
<dbReference type="Proteomes" id="UP000448943">
    <property type="component" value="Unassembled WGS sequence"/>
</dbReference>
<dbReference type="PROSITE" id="PS50109">
    <property type="entry name" value="HIS_KIN"/>
    <property type="match status" value="1"/>
</dbReference>
<dbReference type="Gene3D" id="3.30.565.10">
    <property type="entry name" value="Histidine kinase-like ATPase, C-terminal domain"/>
    <property type="match status" value="1"/>
</dbReference>
<dbReference type="SUPFAM" id="SSF47384">
    <property type="entry name" value="Homodimeric domain of signal transducing histidine kinase"/>
    <property type="match status" value="1"/>
</dbReference>
<evidence type="ECO:0000256" key="10">
    <source>
        <dbReference type="ARBA" id="ARBA00023012"/>
    </source>
</evidence>
<evidence type="ECO:0000256" key="8">
    <source>
        <dbReference type="ARBA" id="ARBA00022777"/>
    </source>
</evidence>
<dbReference type="PROSITE" id="PS50894">
    <property type="entry name" value="HPT"/>
    <property type="match status" value="1"/>
</dbReference>
<evidence type="ECO:0000256" key="11">
    <source>
        <dbReference type="PROSITE-ProRule" id="PRU00110"/>
    </source>
</evidence>
<evidence type="ECO:0000313" key="17">
    <source>
        <dbReference type="Proteomes" id="UP000448943"/>
    </source>
</evidence>
<dbReference type="InterPro" id="IPR010808">
    <property type="entry name" value="CheA_P2-bd"/>
</dbReference>
<dbReference type="Pfam" id="PF01627">
    <property type="entry name" value="Hpt"/>
    <property type="match status" value="1"/>
</dbReference>
<dbReference type="FunFam" id="3.30.565.10:FF:000016">
    <property type="entry name" value="Chemotaxis protein CheA, putative"/>
    <property type="match status" value="1"/>
</dbReference>
<dbReference type="SUPFAM" id="SSF55874">
    <property type="entry name" value="ATPase domain of HSP90 chaperone/DNA topoisomerase II/histidine kinase"/>
    <property type="match status" value="1"/>
</dbReference>
<organism evidence="16 17">
    <name type="scientific">Chengkuizengella marina</name>
    <dbReference type="NCBI Taxonomy" id="2507566"/>
    <lineage>
        <taxon>Bacteria</taxon>
        <taxon>Bacillati</taxon>
        <taxon>Bacillota</taxon>
        <taxon>Bacilli</taxon>
        <taxon>Bacillales</taxon>
        <taxon>Paenibacillaceae</taxon>
        <taxon>Chengkuizengella</taxon>
    </lineage>
</organism>
<dbReference type="InterPro" id="IPR036641">
    <property type="entry name" value="HPT_dom_sf"/>
</dbReference>
<evidence type="ECO:0000256" key="1">
    <source>
        <dbReference type="ARBA" id="ARBA00000085"/>
    </source>
</evidence>
<dbReference type="SMART" id="SM00073">
    <property type="entry name" value="HPT"/>
    <property type="match status" value="1"/>
</dbReference>
<dbReference type="SUPFAM" id="SSF47226">
    <property type="entry name" value="Histidine-containing phosphotransfer domain, HPT domain"/>
    <property type="match status" value="1"/>
</dbReference>
<feature type="modified residue" description="Phosphohistidine" evidence="11">
    <location>
        <position position="46"/>
    </location>
</feature>
<evidence type="ECO:0000256" key="5">
    <source>
        <dbReference type="ARBA" id="ARBA00022553"/>
    </source>
</evidence>
<dbReference type="InterPro" id="IPR036061">
    <property type="entry name" value="CheW-like_dom_sf"/>
</dbReference>
<dbReference type="Gene3D" id="2.30.30.40">
    <property type="entry name" value="SH3 Domains"/>
    <property type="match status" value="1"/>
</dbReference>